<name>A0AAD4MYV4_9BILA</name>
<dbReference type="Proteomes" id="UP001201812">
    <property type="component" value="Unassembled WGS sequence"/>
</dbReference>
<sequence length="147" mass="16351">MPRISVLFVFPFIYLVTSTSLSDKGSHNGPSSSSTLPENVTAQNSFIDGCQKSLTEEQKSFGREMSDYTVRLFGFKSLSDVPDVNDTSVKRGLTNLVAAFVANFRNVEAMKKVILENGYFSIAKAVLFKTPPEKMENVLDEEIRPRS</sequence>
<gene>
    <name evidence="2" type="ORF">DdX_10662</name>
</gene>
<evidence type="ECO:0000313" key="3">
    <source>
        <dbReference type="Proteomes" id="UP001201812"/>
    </source>
</evidence>
<accession>A0AAD4MYV4</accession>
<dbReference type="AlphaFoldDB" id="A0AAD4MYV4"/>
<feature type="chain" id="PRO_5042171671" evidence="1">
    <location>
        <begin position="19"/>
        <end position="147"/>
    </location>
</feature>
<keyword evidence="3" id="KW-1185">Reference proteome</keyword>
<protein>
    <submittedName>
        <fullName evidence="2">Uncharacterized protein</fullName>
    </submittedName>
</protein>
<proteinExistence type="predicted"/>
<comment type="caution">
    <text evidence="2">The sequence shown here is derived from an EMBL/GenBank/DDBJ whole genome shotgun (WGS) entry which is preliminary data.</text>
</comment>
<keyword evidence="1" id="KW-0732">Signal</keyword>
<evidence type="ECO:0000313" key="2">
    <source>
        <dbReference type="EMBL" id="KAI1710602.1"/>
    </source>
</evidence>
<evidence type="ECO:0000256" key="1">
    <source>
        <dbReference type="SAM" id="SignalP"/>
    </source>
</evidence>
<dbReference type="EMBL" id="JAKKPZ010000025">
    <property type="protein sequence ID" value="KAI1710602.1"/>
    <property type="molecule type" value="Genomic_DNA"/>
</dbReference>
<feature type="signal peptide" evidence="1">
    <location>
        <begin position="1"/>
        <end position="18"/>
    </location>
</feature>
<organism evidence="2 3">
    <name type="scientific">Ditylenchus destructor</name>
    <dbReference type="NCBI Taxonomy" id="166010"/>
    <lineage>
        <taxon>Eukaryota</taxon>
        <taxon>Metazoa</taxon>
        <taxon>Ecdysozoa</taxon>
        <taxon>Nematoda</taxon>
        <taxon>Chromadorea</taxon>
        <taxon>Rhabditida</taxon>
        <taxon>Tylenchina</taxon>
        <taxon>Tylenchomorpha</taxon>
        <taxon>Sphaerularioidea</taxon>
        <taxon>Anguinidae</taxon>
        <taxon>Anguininae</taxon>
        <taxon>Ditylenchus</taxon>
    </lineage>
</organism>
<reference evidence="2" key="1">
    <citation type="submission" date="2022-01" db="EMBL/GenBank/DDBJ databases">
        <title>Genome Sequence Resource for Two Populations of Ditylenchus destructor, the Migratory Endoparasitic Phytonematode.</title>
        <authorList>
            <person name="Zhang H."/>
            <person name="Lin R."/>
            <person name="Xie B."/>
        </authorList>
    </citation>
    <scope>NUCLEOTIDE SEQUENCE</scope>
    <source>
        <strain evidence="2">BazhouSP</strain>
    </source>
</reference>